<dbReference type="SMART" id="SM00454">
    <property type="entry name" value="SAM"/>
    <property type="match status" value="1"/>
</dbReference>
<dbReference type="InterPro" id="IPR001660">
    <property type="entry name" value="SAM"/>
</dbReference>
<evidence type="ECO:0000256" key="8">
    <source>
        <dbReference type="ARBA" id="ARBA00023118"/>
    </source>
</evidence>
<dbReference type="Proteomes" id="UP001519460">
    <property type="component" value="Unassembled WGS sequence"/>
</dbReference>
<evidence type="ECO:0000256" key="2">
    <source>
        <dbReference type="ARBA" id="ARBA00005776"/>
    </source>
</evidence>
<comment type="catalytic activity">
    <reaction evidence="14">
        <text>dGTP + H2O = 2'-deoxyguanosine + triphosphate + H(+)</text>
        <dbReference type="Rhea" id="RHEA:15193"/>
        <dbReference type="ChEBI" id="CHEBI:15377"/>
        <dbReference type="ChEBI" id="CHEBI:15378"/>
        <dbReference type="ChEBI" id="CHEBI:17172"/>
        <dbReference type="ChEBI" id="CHEBI:18036"/>
        <dbReference type="ChEBI" id="CHEBI:61429"/>
    </reaction>
    <physiologicalReaction direction="left-to-right" evidence="14">
        <dbReference type="Rhea" id="RHEA:15194"/>
    </physiologicalReaction>
</comment>
<dbReference type="SUPFAM" id="SSF47769">
    <property type="entry name" value="SAM/Pointed domain"/>
    <property type="match status" value="1"/>
</dbReference>
<organism evidence="19 20">
    <name type="scientific">Batillaria attramentaria</name>
    <dbReference type="NCBI Taxonomy" id="370345"/>
    <lineage>
        <taxon>Eukaryota</taxon>
        <taxon>Metazoa</taxon>
        <taxon>Spiralia</taxon>
        <taxon>Lophotrochozoa</taxon>
        <taxon>Mollusca</taxon>
        <taxon>Gastropoda</taxon>
        <taxon>Caenogastropoda</taxon>
        <taxon>Sorbeoconcha</taxon>
        <taxon>Cerithioidea</taxon>
        <taxon>Batillariidae</taxon>
        <taxon>Batillaria</taxon>
    </lineage>
</organism>
<comment type="catalytic activity">
    <reaction evidence="13">
        <text>a 2'-deoxyribonucleoside 5'-triphosphate + H2O = a 2'-deoxyribonucleoside + triphosphate + H(+)</text>
        <dbReference type="Rhea" id="RHEA:46148"/>
        <dbReference type="ChEBI" id="CHEBI:15377"/>
        <dbReference type="ChEBI" id="CHEBI:15378"/>
        <dbReference type="ChEBI" id="CHEBI:18036"/>
        <dbReference type="ChEBI" id="CHEBI:18274"/>
        <dbReference type="ChEBI" id="CHEBI:61560"/>
    </reaction>
    <physiologicalReaction direction="left-to-right" evidence="13">
        <dbReference type="Rhea" id="RHEA:46149"/>
    </physiologicalReaction>
</comment>
<dbReference type="Gene3D" id="1.10.150.50">
    <property type="entry name" value="Transcription Factor, Ets-1"/>
    <property type="match status" value="1"/>
</dbReference>
<comment type="similarity">
    <text evidence="2">Belongs to the SAMHD1 family.</text>
</comment>
<comment type="caution">
    <text evidence="19">The sequence shown here is derived from an EMBL/GenBank/DDBJ whole genome shotgun (WGS) entry which is preliminary data.</text>
</comment>
<name>A0ABD0LFJ2_9CAEN</name>
<evidence type="ECO:0000259" key="18">
    <source>
        <dbReference type="PROSITE" id="PS50105"/>
    </source>
</evidence>
<keyword evidence="5" id="KW-0021">Allosteric enzyme</keyword>
<dbReference type="GO" id="GO:0006281">
    <property type="term" value="P:DNA repair"/>
    <property type="evidence" value="ECO:0007669"/>
    <property type="project" value="UniProtKB-KW"/>
</dbReference>
<evidence type="ECO:0000313" key="19">
    <source>
        <dbReference type="EMBL" id="KAK7498150.1"/>
    </source>
</evidence>
<keyword evidence="9" id="KW-0342">GTP-binding</keyword>
<dbReference type="PANTHER" id="PTHR11373:SF4">
    <property type="entry name" value="DEOXYNUCLEOSIDE TRIPHOSPHATE TRIPHOSPHOHYDROLASE SAMHD1"/>
    <property type="match status" value="1"/>
</dbReference>
<evidence type="ECO:0000256" key="4">
    <source>
        <dbReference type="ARBA" id="ARBA00022454"/>
    </source>
</evidence>
<feature type="region of interest" description="Disordered" evidence="16">
    <location>
        <begin position="33"/>
        <end position="58"/>
    </location>
</feature>
<evidence type="ECO:0000256" key="13">
    <source>
        <dbReference type="ARBA" id="ARBA00048183"/>
    </source>
</evidence>
<proteinExistence type="inferred from homology"/>
<evidence type="ECO:0000256" key="7">
    <source>
        <dbReference type="ARBA" id="ARBA00022763"/>
    </source>
</evidence>
<keyword evidence="9" id="KW-0547">Nucleotide-binding</keyword>
<keyword evidence="8" id="KW-0051">Antiviral defense</keyword>
<keyword evidence="7" id="KW-0227">DNA damage</keyword>
<keyword evidence="20" id="KW-1185">Reference proteome</keyword>
<keyword evidence="6" id="KW-0235">DNA replication</keyword>
<dbReference type="FunFam" id="1.10.3210.10:FF:000015">
    <property type="entry name" value="Deoxynucleoside triphosphate triphosphohydrolase SAMHD1"/>
    <property type="match status" value="1"/>
</dbReference>
<dbReference type="PROSITE" id="PS50105">
    <property type="entry name" value="SAM_DOMAIN"/>
    <property type="match status" value="1"/>
</dbReference>
<dbReference type="InterPro" id="IPR006674">
    <property type="entry name" value="HD_domain"/>
</dbReference>
<dbReference type="PANTHER" id="PTHR11373">
    <property type="entry name" value="DEOXYNUCLEOSIDE TRIPHOSPHATE TRIPHOSPHOHYDROLASE"/>
    <property type="match status" value="1"/>
</dbReference>
<comment type="catalytic activity">
    <reaction evidence="12">
        <text>dATP + H2O = 2'-deoxyadenosine + triphosphate + H(+)</text>
        <dbReference type="Rhea" id="RHEA:67648"/>
        <dbReference type="ChEBI" id="CHEBI:15377"/>
        <dbReference type="ChEBI" id="CHEBI:15378"/>
        <dbReference type="ChEBI" id="CHEBI:17256"/>
        <dbReference type="ChEBI" id="CHEBI:18036"/>
        <dbReference type="ChEBI" id="CHEBI:61404"/>
    </reaction>
    <physiologicalReaction direction="left-to-right" evidence="12">
        <dbReference type="Rhea" id="RHEA:67649"/>
    </physiologicalReaction>
</comment>
<keyword evidence="17" id="KW-0732">Signal</keyword>
<evidence type="ECO:0000256" key="15">
    <source>
        <dbReference type="ARBA" id="ARBA00049451"/>
    </source>
</evidence>
<comment type="subcellular location">
    <subcellularLocation>
        <location evidence="1">Chromosome</location>
    </subcellularLocation>
</comment>
<feature type="compositionally biased region" description="Basic and acidic residues" evidence="16">
    <location>
        <begin position="33"/>
        <end position="45"/>
    </location>
</feature>
<evidence type="ECO:0000256" key="6">
    <source>
        <dbReference type="ARBA" id="ARBA00022705"/>
    </source>
</evidence>
<dbReference type="InterPro" id="IPR013761">
    <property type="entry name" value="SAM/pointed_sf"/>
</dbReference>
<protein>
    <recommendedName>
        <fullName evidence="3">Deoxynucleoside triphosphate triphosphohydrolase SAMHD1</fullName>
    </recommendedName>
</protein>
<dbReference type="AlphaFoldDB" id="A0ABD0LFJ2"/>
<sequence length="668" mass="77345">MFPPASMLQLFVLQFPLLTYPMASFGAYENERTPKRPRWENHDSDSDSEIDNDVEDDSQSLLASQPVCRDWHSWSEHEVVQNLIEAGISEESAEMFRDHGVDGAILNRVTVDQLKDMGIQQVGTQQRIMKALEDLGCFDASTRHLAGTKVFNDPVHGHMEFHPLCVAIIDTPQFQRLRYLKQLGACYFVFPGAAHNRFEHCLGVCHLAGQLVRAIQKRQPRLHITDLDVLCVQIAGLCHDLGHGPFSHLFDSRFIPSVRKDLEKPWEHEDASLQMFDYMVESNNLVPKFEEYGLNEQDRTFIKEQIKGKLREVSGDWPYEGRTREKAFLYEIVANKRNGIDVDKWDYFLRDCHHLGMRSSFDHTRFIHFARVIKVGKQLQICVRDKEVFDMYELFHTRHALHRRAYQHKVVQSVENMLIEAMILADKYLRIPGADGTRWKISECIEHMDAYTYLTDHVFHQILLSDSQEADMVKAREILHKIQCRKLYKCVGESVPTKDKTAKDAEKIREDILKALSDEQKKKLDLTEERVRVQLVSLDFGMKNKNPVDELRFYSKGNENHAKSVKASEVSHMVVPQNQFKEQLVRIYLVPSDNDSDTDEQRLIQLRQAFRVWCKNNEMKPPRIIANLLKTDVKKSPQMDLEATPPHALADGRAHNGSSAKRRLPMDC</sequence>
<comment type="catalytic activity">
    <reaction evidence="15">
        <text>dTTP + H2O = thymidine + triphosphate + H(+)</text>
        <dbReference type="Rhea" id="RHEA:80079"/>
        <dbReference type="ChEBI" id="CHEBI:15377"/>
        <dbReference type="ChEBI" id="CHEBI:15378"/>
        <dbReference type="ChEBI" id="CHEBI:17748"/>
        <dbReference type="ChEBI" id="CHEBI:18036"/>
        <dbReference type="ChEBI" id="CHEBI:37568"/>
    </reaction>
    <physiologicalReaction direction="left-to-right" evidence="15">
        <dbReference type="Rhea" id="RHEA:80080"/>
    </physiologicalReaction>
</comment>
<accession>A0ABD0LFJ2</accession>
<evidence type="ECO:0000256" key="1">
    <source>
        <dbReference type="ARBA" id="ARBA00004286"/>
    </source>
</evidence>
<keyword evidence="4" id="KW-0158">Chromosome</keyword>
<feature type="compositionally biased region" description="Acidic residues" evidence="16">
    <location>
        <begin position="46"/>
        <end position="58"/>
    </location>
</feature>
<dbReference type="CDD" id="cd00077">
    <property type="entry name" value="HDc"/>
    <property type="match status" value="1"/>
</dbReference>
<reference evidence="19 20" key="1">
    <citation type="journal article" date="2023" name="Sci. Data">
        <title>Genome assembly of the Korean intertidal mud-creeper Batillaria attramentaria.</title>
        <authorList>
            <person name="Patra A.K."/>
            <person name="Ho P.T."/>
            <person name="Jun S."/>
            <person name="Lee S.J."/>
            <person name="Kim Y."/>
            <person name="Won Y.J."/>
        </authorList>
    </citation>
    <scope>NUCLEOTIDE SEQUENCE [LARGE SCALE GENOMIC DNA]</scope>
    <source>
        <strain evidence="19">Wonlab-2016</strain>
    </source>
</reference>
<evidence type="ECO:0000256" key="17">
    <source>
        <dbReference type="SAM" id="SignalP"/>
    </source>
</evidence>
<dbReference type="SMART" id="SM00471">
    <property type="entry name" value="HDc"/>
    <property type="match status" value="1"/>
</dbReference>
<feature type="region of interest" description="Disordered" evidence="16">
    <location>
        <begin position="636"/>
        <end position="668"/>
    </location>
</feature>
<dbReference type="Pfam" id="PF01966">
    <property type="entry name" value="HD"/>
    <property type="match status" value="1"/>
</dbReference>
<dbReference type="InterPro" id="IPR050135">
    <property type="entry name" value="dGTPase-like"/>
</dbReference>
<dbReference type="GO" id="GO:0005525">
    <property type="term" value="F:GTP binding"/>
    <property type="evidence" value="ECO:0007669"/>
    <property type="project" value="UniProtKB-KW"/>
</dbReference>
<evidence type="ECO:0000256" key="12">
    <source>
        <dbReference type="ARBA" id="ARBA00047812"/>
    </source>
</evidence>
<dbReference type="Gene3D" id="1.10.3210.10">
    <property type="entry name" value="Hypothetical protein af1432"/>
    <property type="match status" value="1"/>
</dbReference>
<evidence type="ECO:0000256" key="10">
    <source>
        <dbReference type="ARBA" id="ARBA00023204"/>
    </source>
</evidence>
<dbReference type="Pfam" id="PF07647">
    <property type="entry name" value="SAM_2"/>
    <property type="match status" value="1"/>
</dbReference>
<dbReference type="InterPro" id="IPR003607">
    <property type="entry name" value="HD/PDEase_dom"/>
</dbReference>
<dbReference type="Gene3D" id="3.30.70.2760">
    <property type="match status" value="1"/>
</dbReference>
<feature type="chain" id="PRO_5044794060" description="Deoxynucleoside triphosphate triphosphohydrolase SAMHD1" evidence="17">
    <location>
        <begin position="27"/>
        <end position="668"/>
    </location>
</feature>
<comment type="catalytic activity">
    <reaction evidence="11">
        <text>dCTP + H2O = 2'-deoxycytidine + triphosphate + H(+)</text>
        <dbReference type="Rhea" id="RHEA:80083"/>
        <dbReference type="ChEBI" id="CHEBI:15377"/>
        <dbReference type="ChEBI" id="CHEBI:15378"/>
        <dbReference type="ChEBI" id="CHEBI:15698"/>
        <dbReference type="ChEBI" id="CHEBI:18036"/>
        <dbReference type="ChEBI" id="CHEBI:61481"/>
    </reaction>
    <physiologicalReaction direction="left-to-right" evidence="11">
        <dbReference type="Rhea" id="RHEA:80084"/>
    </physiologicalReaction>
</comment>
<dbReference type="GO" id="GO:0051607">
    <property type="term" value="P:defense response to virus"/>
    <property type="evidence" value="ECO:0007669"/>
    <property type="project" value="UniProtKB-KW"/>
</dbReference>
<evidence type="ECO:0000256" key="16">
    <source>
        <dbReference type="SAM" id="MobiDB-lite"/>
    </source>
</evidence>
<evidence type="ECO:0000256" key="11">
    <source>
        <dbReference type="ARBA" id="ARBA00047701"/>
    </source>
</evidence>
<evidence type="ECO:0000256" key="14">
    <source>
        <dbReference type="ARBA" id="ARBA00049174"/>
    </source>
</evidence>
<evidence type="ECO:0000256" key="9">
    <source>
        <dbReference type="ARBA" id="ARBA00023134"/>
    </source>
</evidence>
<feature type="domain" description="SAM" evidence="18">
    <location>
        <begin position="74"/>
        <end position="135"/>
    </location>
</feature>
<dbReference type="SUPFAM" id="SSF109604">
    <property type="entry name" value="HD-domain/PDEase-like"/>
    <property type="match status" value="1"/>
</dbReference>
<evidence type="ECO:0000313" key="20">
    <source>
        <dbReference type="Proteomes" id="UP001519460"/>
    </source>
</evidence>
<dbReference type="GO" id="GO:0006260">
    <property type="term" value="P:DNA replication"/>
    <property type="evidence" value="ECO:0007669"/>
    <property type="project" value="UniProtKB-KW"/>
</dbReference>
<keyword evidence="10" id="KW-0234">DNA repair</keyword>
<dbReference type="GO" id="GO:0003824">
    <property type="term" value="F:catalytic activity"/>
    <property type="evidence" value="ECO:0007669"/>
    <property type="project" value="UniProtKB-KW"/>
</dbReference>
<gene>
    <name evidence="19" type="ORF">BaRGS_00010738</name>
</gene>
<evidence type="ECO:0000256" key="5">
    <source>
        <dbReference type="ARBA" id="ARBA00022533"/>
    </source>
</evidence>
<dbReference type="EMBL" id="JACVVK020000053">
    <property type="protein sequence ID" value="KAK7498150.1"/>
    <property type="molecule type" value="Genomic_DNA"/>
</dbReference>
<feature type="signal peptide" evidence="17">
    <location>
        <begin position="1"/>
        <end position="26"/>
    </location>
</feature>
<dbReference type="GO" id="GO:0005694">
    <property type="term" value="C:chromosome"/>
    <property type="evidence" value="ECO:0007669"/>
    <property type="project" value="UniProtKB-SubCell"/>
</dbReference>
<evidence type="ECO:0000256" key="3">
    <source>
        <dbReference type="ARBA" id="ARBA00020285"/>
    </source>
</evidence>